<dbReference type="EMBL" id="JAODUO010000013">
    <property type="protein sequence ID" value="KAK2193381.1"/>
    <property type="molecule type" value="Genomic_DNA"/>
</dbReference>
<accession>A0AAD9PEI9</accession>
<evidence type="ECO:0000256" key="6">
    <source>
        <dbReference type="SAM" id="MobiDB-lite"/>
    </source>
</evidence>
<keyword evidence="5 7" id="KW-0472">Membrane</keyword>
<dbReference type="Proteomes" id="UP001209878">
    <property type="component" value="Unassembled WGS sequence"/>
</dbReference>
<comment type="similarity">
    <text evidence="2">Belongs to the nucleobase:cation symporter-2 (NCS2) (TC 2.A.40) family.</text>
</comment>
<dbReference type="Pfam" id="PF00860">
    <property type="entry name" value="Xan_ur_permease"/>
    <property type="match status" value="2"/>
</dbReference>
<protein>
    <recommendedName>
        <fullName evidence="10">Solute carrier family 23 member 1</fullName>
    </recommendedName>
</protein>
<evidence type="ECO:0000256" key="5">
    <source>
        <dbReference type="ARBA" id="ARBA00023136"/>
    </source>
</evidence>
<comment type="caution">
    <text evidence="8">The sequence shown here is derived from an EMBL/GenBank/DDBJ whole genome shotgun (WGS) entry which is preliminary data.</text>
</comment>
<sequence length="629" mass="68380">MSKHPAVGPAQDESQRLQEIPLPSAVRQRKKKSRVPKSASKLKPNELQYSVEDVPPWYICIILGFQHYLIMFGATVSNPLVLAPALCIGQDDNIVKSELISTIFFVSGIATLLQATIGTRLPIVQGGTFTFIAPSLAILSLPRWKCPVAGTEAVQGIADMISNVTSAANETMALGEEPWKLRIREASFGNTVVIGFTGAIGWMLQYIGPLSISPTISLAGLALFDVATGFAAKQWWITLVTVLLIVAFSQYSKNISVPCLMFERGKGFRKTHFPLFRLFPVLLAIGITWLICAILTVTKVFPNDPNKWGYGAQTNIRIDVLSQASWFRVPYPGQWGMPTVSTAAVFGMLSGVLASMLESLGDYYACARMSGVPPPPMHAINRGIGIEGIGCILAGAFGSGSGTTSYSENIGAIGITKVASRRVIQVGACIMLIFGVFGKCGALFVTIPDPIVGGVFIVMFGMITAVGISNLQFVDLNSSRNLFIIGFSFFFGLALPKYMTANRHCIKTGSIVIDQIVTVLLSTSMFVGCLSGFILDNTIPGTDEERGLIVWRKQMAPTGAEGEQREQQSGGLSAYDIPWITPTLRRWKWTKYMPFLPTFQEDCGNNCCRGSRDEPEYDQTAQRDEVTSV</sequence>
<dbReference type="InterPro" id="IPR006043">
    <property type="entry name" value="NCS2"/>
</dbReference>
<dbReference type="GO" id="GO:0022857">
    <property type="term" value="F:transmembrane transporter activity"/>
    <property type="evidence" value="ECO:0007669"/>
    <property type="project" value="InterPro"/>
</dbReference>
<comment type="subcellular location">
    <subcellularLocation>
        <location evidence="1">Membrane</location>
        <topology evidence="1">Multi-pass membrane protein</topology>
    </subcellularLocation>
</comment>
<evidence type="ECO:0008006" key="10">
    <source>
        <dbReference type="Google" id="ProtNLM"/>
    </source>
</evidence>
<evidence type="ECO:0000256" key="1">
    <source>
        <dbReference type="ARBA" id="ARBA00004141"/>
    </source>
</evidence>
<reference evidence="8" key="1">
    <citation type="journal article" date="2023" name="Mol. Biol. Evol.">
        <title>Third-Generation Sequencing Reveals the Adaptive Role of the Epigenome in Three Deep-Sea Polychaetes.</title>
        <authorList>
            <person name="Perez M."/>
            <person name="Aroh O."/>
            <person name="Sun Y."/>
            <person name="Lan Y."/>
            <person name="Juniper S.K."/>
            <person name="Young C.R."/>
            <person name="Angers B."/>
            <person name="Qian P.Y."/>
        </authorList>
    </citation>
    <scope>NUCLEOTIDE SEQUENCE</scope>
    <source>
        <strain evidence="8">R07B-5</strain>
    </source>
</reference>
<evidence type="ECO:0000256" key="3">
    <source>
        <dbReference type="ARBA" id="ARBA00022692"/>
    </source>
</evidence>
<feature type="transmembrane region" description="Helical" evidence="7">
    <location>
        <begin position="188"/>
        <end position="208"/>
    </location>
</feature>
<feature type="transmembrane region" description="Helical" evidence="7">
    <location>
        <begin position="123"/>
        <end position="141"/>
    </location>
</feature>
<feature type="transmembrane region" description="Helical" evidence="7">
    <location>
        <begin position="511"/>
        <end position="535"/>
    </location>
</feature>
<dbReference type="AlphaFoldDB" id="A0AAD9PEI9"/>
<keyword evidence="4 7" id="KW-1133">Transmembrane helix</keyword>
<name>A0AAD9PEI9_RIDPI</name>
<feature type="transmembrane region" description="Helical" evidence="7">
    <location>
        <begin position="423"/>
        <end position="445"/>
    </location>
</feature>
<feature type="transmembrane region" description="Helical" evidence="7">
    <location>
        <begin position="481"/>
        <end position="499"/>
    </location>
</feature>
<dbReference type="GO" id="GO:0016020">
    <property type="term" value="C:membrane"/>
    <property type="evidence" value="ECO:0007669"/>
    <property type="project" value="UniProtKB-SubCell"/>
</dbReference>
<feature type="transmembrane region" description="Helical" evidence="7">
    <location>
        <begin position="451"/>
        <end position="469"/>
    </location>
</feature>
<keyword evidence="3 7" id="KW-0812">Transmembrane</keyword>
<feature type="transmembrane region" description="Helical" evidence="7">
    <location>
        <begin position="99"/>
        <end position="117"/>
    </location>
</feature>
<evidence type="ECO:0000256" key="7">
    <source>
        <dbReference type="SAM" id="Phobius"/>
    </source>
</evidence>
<dbReference type="PANTHER" id="PTHR11119">
    <property type="entry name" value="XANTHINE-URACIL / VITAMIN C PERMEASE FAMILY MEMBER"/>
    <property type="match status" value="1"/>
</dbReference>
<feature type="transmembrane region" description="Helical" evidence="7">
    <location>
        <begin position="56"/>
        <end position="87"/>
    </location>
</feature>
<feature type="transmembrane region" description="Helical" evidence="7">
    <location>
        <begin position="273"/>
        <end position="297"/>
    </location>
</feature>
<organism evidence="8 9">
    <name type="scientific">Ridgeia piscesae</name>
    <name type="common">Tubeworm</name>
    <dbReference type="NCBI Taxonomy" id="27915"/>
    <lineage>
        <taxon>Eukaryota</taxon>
        <taxon>Metazoa</taxon>
        <taxon>Spiralia</taxon>
        <taxon>Lophotrochozoa</taxon>
        <taxon>Annelida</taxon>
        <taxon>Polychaeta</taxon>
        <taxon>Sedentaria</taxon>
        <taxon>Canalipalpata</taxon>
        <taxon>Sabellida</taxon>
        <taxon>Siboglinidae</taxon>
        <taxon>Ridgeia</taxon>
    </lineage>
</organism>
<feature type="transmembrane region" description="Helical" evidence="7">
    <location>
        <begin position="335"/>
        <end position="354"/>
    </location>
</feature>
<evidence type="ECO:0000256" key="2">
    <source>
        <dbReference type="ARBA" id="ARBA00008821"/>
    </source>
</evidence>
<feature type="transmembrane region" description="Helical" evidence="7">
    <location>
        <begin position="234"/>
        <end position="252"/>
    </location>
</feature>
<keyword evidence="9" id="KW-1185">Reference proteome</keyword>
<proteinExistence type="inferred from homology"/>
<gene>
    <name evidence="8" type="ORF">NP493_13g01014</name>
</gene>
<feature type="region of interest" description="Disordered" evidence="6">
    <location>
        <begin position="1"/>
        <end position="39"/>
    </location>
</feature>
<evidence type="ECO:0000313" key="9">
    <source>
        <dbReference type="Proteomes" id="UP001209878"/>
    </source>
</evidence>
<evidence type="ECO:0000313" key="8">
    <source>
        <dbReference type="EMBL" id="KAK2193381.1"/>
    </source>
</evidence>
<evidence type="ECO:0000256" key="4">
    <source>
        <dbReference type="ARBA" id="ARBA00022989"/>
    </source>
</evidence>